<dbReference type="InterPro" id="IPR020583">
    <property type="entry name" value="Inositol_monoP_metal-BS"/>
</dbReference>
<evidence type="ECO:0000256" key="1">
    <source>
        <dbReference type="ARBA" id="ARBA00022723"/>
    </source>
</evidence>
<dbReference type="PRINTS" id="PR00377">
    <property type="entry name" value="IMPHPHTASES"/>
</dbReference>
<reference evidence="4 5" key="1">
    <citation type="submission" date="2016-10" db="EMBL/GenBank/DDBJ databases">
        <authorList>
            <person name="Varghese N."/>
            <person name="Submissions S."/>
        </authorList>
    </citation>
    <scope>NUCLEOTIDE SEQUENCE [LARGE SCALE GENOMIC DNA]</scope>
    <source>
        <strain evidence="4 5">WC1T17</strain>
    </source>
</reference>
<evidence type="ECO:0000256" key="3">
    <source>
        <dbReference type="ARBA" id="ARBA00022842"/>
    </source>
</evidence>
<comment type="caution">
    <text evidence="4">The sequence shown here is derived from an EMBL/GenBank/DDBJ whole genome shotgun (WGS) entry which is preliminary data.</text>
</comment>
<dbReference type="InterPro" id="IPR000760">
    <property type="entry name" value="Inositol_monophosphatase-like"/>
</dbReference>
<dbReference type="Pfam" id="PF00459">
    <property type="entry name" value="Inositol_P"/>
    <property type="match status" value="1"/>
</dbReference>
<dbReference type="SUPFAM" id="SSF56655">
    <property type="entry name" value="Carbohydrate phosphatase"/>
    <property type="match status" value="1"/>
</dbReference>
<dbReference type="PROSITE" id="PS00629">
    <property type="entry name" value="IMP_1"/>
    <property type="match status" value="1"/>
</dbReference>
<keyword evidence="3" id="KW-0460">Magnesium</keyword>
<dbReference type="PANTHER" id="PTHR20854">
    <property type="entry name" value="INOSITOL MONOPHOSPHATASE"/>
    <property type="match status" value="1"/>
</dbReference>
<gene>
    <name evidence="4" type="ORF">SAMN05216431_104174</name>
</gene>
<organism evidence="4 5">
    <name type="scientific">Ligilactobacillus ruminis</name>
    <dbReference type="NCBI Taxonomy" id="1623"/>
    <lineage>
        <taxon>Bacteria</taxon>
        <taxon>Bacillati</taxon>
        <taxon>Bacillota</taxon>
        <taxon>Bacilli</taxon>
        <taxon>Lactobacillales</taxon>
        <taxon>Lactobacillaceae</taxon>
        <taxon>Ligilactobacillus</taxon>
    </lineage>
</organism>
<accession>A0ABY1AAY4</accession>
<evidence type="ECO:0000313" key="4">
    <source>
        <dbReference type="EMBL" id="SEM57591.1"/>
    </source>
</evidence>
<name>A0ABY1AAY4_9LACO</name>
<dbReference type="PANTHER" id="PTHR20854:SF4">
    <property type="entry name" value="INOSITOL-1-MONOPHOSPHATASE-RELATED"/>
    <property type="match status" value="1"/>
</dbReference>
<keyword evidence="1" id="KW-0479">Metal-binding</keyword>
<dbReference type="CDD" id="cd01637">
    <property type="entry name" value="IMPase_like"/>
    <property type="match status" value="1"/>
</dbReference>
<keyword evidence="2" id="KW-0378">Hydrolase</keyword>
<dbReference type="EMBL" id="FOCC01000004">
    <property type="protein sequence ID" value="SEM57591.1"/>
    <property type="molecule type" value="Genomic_DNA"/>
</dbReference>
<evidence type="ECO:0000313" key="5">
    <source>
        <dbReference type="Proteomes" id="UP000182089"/>
    </source>
</evidence>
<evidence type="ECO:0000256" key="2">
    <source>
        <dbReference type="ARBA" id="ARBA00022801"/>
    </source>
</evidence>
<sequence length="255" mass="28386">MDWTIINEKVQAWMQEARQLILKRRTQALKIDEKTSRLDLVTNVDCEIESFYTKKIMAAFPNSEIFGEEHGKQHETKQADLLWIIDPIDGTMNFIKQAANYASMIAIYENGHEKLGYILDVAQNKLYWGGPECGVFCNETKLNPPENLALEQGLIGIGGRMLLANYLHVQDACQASLGIRISGSAGMEFINVLSGKTIAYLSHLKPWDYAAGKIMAETLGLVVKTIDGNPLAVLSSSDVLVATKNAQQGILKWLR</sequence>
<dbReference type="Gene3D" id="3.40.190.80">
    <property type="match status" value="1"/>
</dbReference>
<dbReference type="Gene3D" id="3.30.540.10">
    <property type="entry name" value="Fructose-1,6-Bisphosphatase, subunit A, domain 1"/>
    <property type="match status" value="1"/>
</dbReference>
<proteinExistence type="predicted"/>
<dbReference type="Proteomes" id="UP000182089">
    <property type="component" value="Unassembled WGS sequence"/>
</dbReference>
<protein>
    <submittedName>
        <fullName evidence="4">Myo-inositol-1(Or 4)-monophosphatase</fullName>
    </submittedName>
</protein>